<comment type="caution">
    <text evidence="1">The sequence shown here is derived from an EMBL/GenBank/DDBJ whole genome shotgun (WGS) entry which is preliminary data.</text>
</comment>
<accession>A0A5B0NM78</accession>
<organism evidence="1 2">
    <name type="scientific">Puccinia graminis f. sp. tritici</name>
    <dbReference type="NCBI Taxonomy" id="56615"/>
    <lineage>
        <taxon>Eukaryota</taxon>
        <taxon>Fungi</taxon>
        <taxon>Dikarya</taxon>
        <taxon>Basidiomycota</taxon>
        <taxon>Pucciniomycotina</taxon>
        <taxon>Pucciniomycetes</taxon>
        <taxon>Pucciniales</taxon>
        <taxon>Pucciniaceae</taxon>
        <taxon>Puccinia</taxon>
    </lineage>
</organism>
<gene>
    <name evidence="1" type="ORF">PGTUg99_027463</name>
</gene>
<dbReference type="EMBL" id="VDEP01000404">
    <property type="protein sequence ID" value="KAA1089893.1"/>
    <property type="molecule type" value="Genomic_DNA"/>
</dbReference>
<proteinExistence type="predicted"/>
<dbReference type="Proteomes" id="UP000325313">
    <property type="component" value="Unassembled WGS sequence"/>
</dbReference>
<name>A0A5B0NM78_PUCGR</name>
<protein>
    <submittedName>
        <fullName evidence="1">Uncharacterized protein</fullName>
    </submittedName>
</protein>
<sequence length="104" mass="11794">MLRLRATNPKERFPDPGDEEHRLAVRKRLQAAVWEEEIGQRQRVINLGPSQQNMQYLFLTFDSSHTLATDCADVLKGTSANIWSLGLWASVSFSYQGPQGGTRF</sequence>
<evidence type="ECO:0000313" key="2">
    <source>
        <dbReference type="Proteomes" id="UP000325313"/>
    </source>
</evidence>
<dbReference type="AlphaFoldDB" id="A0A5B0NM78"/>
<evidence type="ECO:0000313" key="1">
    <source>
        <dbReference type="EMBL" id="KAA1089893.1"/>
    </source>
</evidence>
<reference evidence="1 2" key="1">
    <citation type="submission" date="2019-05" db="EMBL/GenBank/DDBJ databases">
        <title>Emergence of the Ug99 lineage of the wheat stem rust pathogen through somatic hybridization.</title>
        <authorList>
            <person name="Li F."/>
            <person name="Upadhyaya N.M."/>
            <person name="Sperschneider J."/>
            <person name="Matny O."/>
            <person name="Nguyen-Phuc H."/>
            <person name="Mago R."/>
            <person name="Raley C."/>
            <person name="Miller M.E."/>
            <person name="Silverstein K.A.T."/>
            <person name="Henningsen E."/>
            <person name="Hirsch C.D."/>
            <person name="Visser B."/>
            <person name="Pretorius Z.A."/>
            <person name="Steffenson B.J."/>
            <person name="Schwessinger B."/>
            <person name="Dodds P.N."/>
            <person name="Figueroa M."/>
        </authorList>
    </citation>
    <scope>NUCLEOTIDE SEQUENCE [LARGE SCALE GENOMIC DNA]</scope>
    <source>
        <strain evidence="1 2">Ug99</strain>
    </source>
</reference>